<name>A0ABU3WYI6_9EURY</name>
<dbReference type="Gene3D" id="3.40.630.10">
    <property type="entry name" value="Zn peptidases"/>
    <property type="match status" value="1"/>
</dbReference>
<proteinExistence type="predicted"/>
<dbReference type="Pfam" id="PF04389">
    <property type="entry name" value="Peptidase_M28"/>
    <property type="match status" value="1"/>
</dbReference>
<feature type="domain" description="Peptidase M28" evidence="1">
    <location>
        <begin position="115"/>
        <end position="297"/>
    </location>
</feature>
<accession>A0ABU3WYI6</accession>
<dbReference type="PANTHER" id="PTHR12147:SF26">
    <property type="entry name" value="PEPTIDASE M28 DOMAIN-CONTAINING PROTEIN"/>
    <property type="match status" value="1"/>
</dbReference>
<dbReference type="SUPFAM" id="SSF53187">
    <property type="entry name" value="Zn-dependent exopeptidases"/>
    <property type="match status" value="1"/>
</dbReference>
<organism evidence="2 3">
    <name type="scientific">Methanoculleus caldifontis</name>
    <dbReference type="NCBI Taxonomy" id="2651577"/>
    <lineage>
        <taxon>Archaea</taxon>
        <taxon>Methanobacteriati</taxon>
        <taxon>Methanobacteriota</taxon>
        <taxon>Stenosarchaea group</taxon>
        <taxon>Methanomicrobia</taxon>
        <taxon>Methanomicrobiales</taxon>
        <taxon>Methanomicrobiaceae</taxon>
        <taxon>Methanoculleus</taxon>
    </lineage>
</organism>
<dbReference type="EMBL" id="WBKO01000001">
    <property type="protein sequence ID" value="MDV2480865.1"/>
    <property type="molecule type" value="Genomic_DNA"/>
</dbReference>
<dbReference type="InterPro" id="IPR045175">
    <property type="entry name" value="M28_fam"/>
</dbReference>
<evidence type="ECO:0000313" key="3">
    <source>
        <dbReference type="Proteomes" id="UP001281203"/>
    </source>
</evidence>
<reference evidence="2 3" key="1">
    <citation type="submission" date="2019-10" db="EMBL/GenBank/DDBJ databases">
        <title>Isolation and characterization of Methanoculleus sp. Wushi-C6 from a hot spring well.</title>
        <authorList>
            <person name="Chen S.-C."/>
            <person name="Lan Z.-H."/>
            <person name="You Y.-T."/>
            <person name="Lai M.-C."/>
        </authorList>
    </citation>
    <scope>NUCLEOTIDE SEQUENCE [LARGE SCALE GENOMIC DNA]</scope>
    <source>
        <strain evidence="2 3">Wushi-C6</strain>
    </source>
</reference>
<gene>
    <name evidence="2" type="ORF">F8E02_02355</name>
</gene>
<evidence type="ECO:0000259" key="1">
    <source>
        <dbReference type="Pfam" id="PF04389"/>
    </source>
</evidence>
<dbReference type="InterPro" id="IPR007484">
    <property type="entry name" value="Peptidase_M28"/>
</dbReference>
<evidence type="ECO:0000313" key="2">
    <source>
        <dbReference type="EMBL" id="MDV2480865.1"/>
    </source>
</evidence>
<dbReference type="RefSeq" id="WP_317063843.1">
    <property type="nucleotide sequence ID" value="NZ_WBKO01000001.1"/>
</dbReference>
<protein>
    <submittedName>
        <fullName evidence="2">Zn-dependent exopeptidase M28</fullName>
    </submittedName>
</protein>
<keyword evidence="3" id="KW-1185">Reference proteome</keyword>
<dbReference type="Proteomes" id="UP001281203">
    <property type="component" value="Unassembled WGS sequence"/>
</dbReference>
<comment type="caution">
    <text evidence="2">The sequence shown here is derived from an EMBL/GenBank/DDBJ whole genome shotgun (WGS) entry which is preliminary data.</text>
</comment>
<dbReference type="PANTHER" id="PTHR12147">
    <property type="entry name" value="METALLOPEPTIDASE M28 FAMILY MEMBER"/>
    <property type="match status" value="1"/>
</dbReference>
<sequence>MEPISTHDRSPRQPIRLWRMVASLMLLTGMAVLLMAPPAGAAGMPEEGAEYRFAVAAMLEEIDETELQQTTRDLEEFPTRVFGTDGNHEAGEYLHRRLAGIPGLSVEFQGGDLRNVVATLPGSGEAAGEVVVVGAHYDSTSWDPARAPGATDNGCGVAIVLELARVMSGHSFDRTVRFAFWNAEEDGRYGSAAYAESAADSSDPIPLYLNYDSACYDPEDRFVLDLMYDERSKDVAALMAEYNALYGINFTLTENAHACASDHIPFRDRGYPAVTTHCEEHGPAHTPDDTLDHVSFPYAAGNARLGLAVLTETAVPRDNHESVVSPNTPPAR</sequence>